<gene>
    <name evidence="2" type="ORF">DFP98_12425</name>
</gene>
<feature type="chain" id="PRO_5039123966" description="Peptidoglycan hydrolase CwlO-like protein" evidence="1">
    <location>
        <begin position="24"/>
        <end position="361"/>
    </location>
</feature>
<evidence type="ECO:0008006" key="4">
    <source>
        <dbReference type="Google" id="ProtNLM"/>
    </source>
</evidence>
<dbReference type="Gene3D" id="6.10.250.3150">
    <property type="match status" value="1"/>
</dbReference>
<comment type="caution">
    <text evidence="2">The sequence shown here is derived from an EMBL/GenBank/DDBJ whole genome shotgun (WGS) entry which is preliminary data.</text>
</comment>
<evidence type="ECO:0000313" key="3">
    <source>
        <dbReference type="Proteomes" id="UP000256977"/>
    </source>
</evidence>
<protein>
    <recommendedName>
        <fullName evidence="4">Peptidoglycan hydrolase CwlO-like protein</fullName>
    </recommendedName>
</protein>
<keyword evidence="3" id="KW-1185">Reference proteome</keyword>
<dbReference type="RefSeq" id="WP_116063465.1">
    <property type="nucleotide sequence ID" value="NZ_QRDZ01000024.1"/>
</dbReference>
<proteinExistence type="predicted"/>
<reference evidence="2 3" key="1">
    <citation type="submission" date="2018-07" db="EMBL/GenBank/DDBJ databases">
        <title>Genomic Encyclopedia of Type Strains, Phase III (KMG-III): the genomes of soil and plant-associated and newly described type strains.</title>
        <authorList>
            <person name="Whitman W."/>
        </authorList>
    </citation>
    <scope>NUCLEOTIDE SEQUENCE [LARGE SCALE GENOMIC DNA]</scope>
    <source>
        <strain evidence="2 3">CECT 7287</strain>
    </source>
</reference>
<sequence length="361" mass="41455">MRRMLTLALALSMFLLSVSRGGALLPVNAEPYPEETRKLLEKSLSVVELNREIERISGLKSQTQSDIEQSERQLAEREIAIAVQREKAGRVLRSYYVGYKDFWLSALLNANSLPKLIRVWDTMDLIMQSDHRTMKAYSEQYRELKVGYERLQKNKDDLVSVESQLIAQRDRIQSLRGDLDRELASSGDEQLIRRLMEELQAYWKNVGLYEVKQHFKALASAMTQLPDYVKDTPGILQTSGLKAKLTLSDQQLNEFLRSQDSRFDDFAFRFDNGLLTMEGDNGRLQVTIQGRYTIEEEPENAIRFHVDSLIFNGLALPDTTRAELEREFDLGFYPQKLVKYVKARSVEMEDGLLTVELGIGG</sequence>
<evidence type="ECO:0000256" key="1">
    <source>
        <dbReference type="SAM" id="SignalP"/>
    </source>
</evidence>
<name>A0A3D9IQZ9_9BACL</name>
<dbReference type="OrthoDB" id="2657928at2"/>
<keyword evidence="1" id="KW-0732">Signal</keyword>
<dbReference type="EMBL" id="QRDZ01000024">
    <property type="protein sequence ID" value="RED64214.1"/>
    <property type="molecule type" value="Genomic_DNA"/>
</dbReference>
<evidence type="ECO:0000313" key="2">
    <source>
        <dbReference type="EMBL" id="RED64214.1"/>
    </source>
</evidence>
<organism evidence="2 3">
    <name type="scientific">Cohnella phaseoli</name>
    <dbReference type="NCBI Taxonomy" id="456490"/>
    <lineage>
        <taxon>Bacteria</taxon>
        <taxon>Bacillati</taxon>
        <taxon>Bacillota</taxon>
        <taxon>Bacilli</taxon>
        <taxon>Bacillales</taxon>
        <taxon>Paenibacillaceae</taxon>
        <taxon>Cohnella</taxon>
    </lineage>
</organism>
<feature type="signal peptide" evidence="1">
    <location>
        <begin position="1"/>
        <end position="23"/>
    </location>
</feature>
<accession>A0A3D9IQZ9</accession>
<dbReference type="Proteomes" id="UP000256977">
    <property type="component" value="Unassembled WGS sequence"/>
</dbReference>
<dbReference type="AlphaFoldDB" id="A0A3D9IQZ9"/>